<feature type="region of interest" description="Disordered" evidence="1">
    <location>
        <begin position="64"/>
        <end position="85"/>
    </location>
</feature>
<feature type="compositionally biased region" description="Acidic residues" evidence="1">
    <location>
        <begin position="74"/>
        <end position="85"/>
    </location>
</feature>
<dbReference type="AlphaFoldDB" id="A0A2K1JYQ8"/>
<reference evidence="2 4" key="2">
    <citation type="journal article" date="2018" name="Plant J.">
        <title>The Physcomitrella patens chromosome-scale assembly reveals moss genome structure and evolution.</title>
        <authorList>
            <person name="Lang D."/>
            <person name="Ullrich K.K."/>
            <person name="Murat F."/>
            <person name="Fuchs J."/>
            <person name="Jenkins J."/>
            <person name="Haas F.B."/>
            <person name="Piednoel M."/>
            <person name="Gundlach H."/>
            <person name="Van Bel M."/>
            <person name="Meyberg R."/>
            <person name="Vives C."/>
            <person name="Morata J."/>
            <person name="Symeonidi A."/>
            <person name="Hiss M."/>
            <person name="Muchero W."/>
            <person name="Kamisugi Y."/>
            <person name="Saleh O."/>
            <person name="Blanc G."/>
            <person name="Decker E.L."/>
            <person name="van Gessel N."/>
            <person name="Grimwood J."/>
            <person name="Hayes R.D."/>
            <person name="Graham S.W."/>
            <person name="Gunter L.E."/>
            <person name="McDaniel S.F."/>
            <person name="Hoernstein S.N.W."/>
            <person name="Larsson A."/>
            <person name="Li F.W."/>
            <person name="Perroud P.F."/>
            <person name="Phillips J."/>
            <person name="Ranjan P."/>
            <person name="Rokshar D.S."/>
            <person name="Rothfels C.J."/>
            <person name="Schneider L."/>
            <person name="Shu S."/>
            <person name="Stevenson D.W."/>
            <person name="Thummler F."/>
            <person name="Tillich M."/>
            <person name="Villarreal Aguilar J.C."/>
            <person name="Widiez T."/>
            <person name="Wong G.K."/>
            <person name="Wymore A."/>
            <person name="Zhang Y."/>
            <person name="Zimmer A.D."/>
            <person name="Quatrano R.S."/>
            <person name="Mayer K.F.X."/>
            <person name="Goodstein D."/>
            <person name="Casacuberta J.M."/>
            <person name="Vandepoele K."/>
            <person name="Reski R."/>
            <person name="Cuming A.C."/>
            <person name="Tuskan G.A."/>
            <person name="Maumus F."/>
            <person name="Salse J."/>
            <person name="Schmutz J."/>
            <person name="Rensing S.A."/>
        </authorList>
    </citation>
    <scope>NUCLEOTIDE SEQUENCE [LARGE SCALE GENOMIC DNA]</scope>
    <source>
        <strain evidence="3 4">cv. Gransden 2004</strain>
    </source>
</reference>
<evidence type="ECO:0000313" key="2">
    <source>
        <dbReference type="EMBL" id="PNR46661.1"/>
    </source>
</evidence>
<reference evidence="3" key="3">
    <citation type="submission" date="2020-12" db="UniProtKB">
        <authorList>
            <consortium name="EnsemblPlants"/>
        </authorList>
    </citation>
    <scope>IDENTIFICATION</scope>
</reference>
<dbReference type="Proteomes" id="UP000006727">
    <property type="component" value="Chromosome 10"/>
</dbReference>
<dbReference type="Gramene" id="Pp3c10_12170V3.1">
    <property type="protein sequence ID" value="PAC:32900169.CDS.1"/>
    <property type="gene ID" value="Pp3c10_12170"/>
</dbReference>
<dbReference type="EMBL" id="ABEU02000010">
    <property type="protein sequence ID" value="PNR46661.1"/>
    <property type="molecule type" value="Genomic_DNA"/>
</dbReference>
<dbReference type="EnsemblPlants" id="Pp3c10_12170V3.1">
    <property type="protein sequence ID" value="PAC:32900169.CDS.1"/>
    <property type="gene ID" value="Pp3c10_12170"/>
</dbReference>
<proteinExistence type="predicted"/>
<protein>
    <submittedName>
        <fullName evidence="2 3">Uncharacterized protein</fullName>
    </submittedName>
</protein>
<reference evidence="2 4" key="1">
    <citation type="journal article" date="2008" name="Science">
        <title>The Physcomitrella genome reveals evolutionary insights into the conquest of land by plants.</title>
        <authorList>
            <person name="Rensing S."/>
            <person name="Lang D."/>
            <person name="Zimmer A."/>
            <person name="Terry A."/>
            <person name="Salamov A."/>
            <person name="Shapiro H."/>
            <person name="Nishiyama T."/>
            <person name="Perroud P.-F."/>
            <person name="Lindquist E."/>
            <person name="Kamisugi Y."/>
            <person name="Tanahashi T."/>
            <person name="Sakakibara K."/>
            <person name="Fujita T."/>
            <person name="Oishi K."/>
            <person name="Shin-I T."/>
            <person name="Kuroki Y."/>
            <person name="Toyoda A."/>
            <person name="Suzuki Y."/>
            <person name="Hashimoto A."/>
            <person name="Yamaguchi K."/>
            <person name="Sugano A."/>
            <person name="Kohara Y."/>
            <person name="Fujiyama A."/>
            <person name="Anterola A."/>
            <person name="Aoki S."/>
            <person name="Ashton N."/>
            <person name="Barbazuk W.B."/>
            <person name="Barker E."/>
            <person name="Bennetzen J."/>
            <person name="Bezanilla M."/>
            <person name="Blankenship R."/>
            <person name="Cho S.H."/>
            <person name="Dutcher S."/>
            <person name="Estelle M."/>
            <person name="Fawcett J.A."/>
            <person name="Gundlach H."/>
            <person name="Hanada K."/>
            <person name="Heyl A."/>
            <person name="Hicks K.A."/>
            <person name="Hugh J."/>
            <person name="Lohr M."/>
            <person name="Mayer K."/>
            <person name="Melkozernov A."/>
            <person name="Murata T."/>
            <person name="Nelson D."/>
            <person name="Pils B."/>
            <person name="Prigge M."/>
            <person name="Reiss B."/>
            <person name="Renner T."/>
            <person name="Rombauts S."/>
            <person name="Rushton P."/>
            <person name="Sanderfoot A."/>
            <person name="Schween G."/>
            <person name="Shiu S.-H."/>
            <person name="Stueber K."/>
            <person name="Theodoulou F.L."/>
            <person name="Tu H."/>
            <person name="Van de Peer Y."/>
            <person name="Verrier P.J."/>
            <person name="Waters E."/>
            <person name="Wood A."/>
            <person name="Yang L."/>
            <person name="Cove D."/>
            <person name="Cuming A."/>
            <person name="Hasebe M."/>
            <person name="Lucas S."/>
            <person name="Mishler D.B."/>
            <person name="Reski R."/>
            <person name="Grigoriev I."/>
            <person name="Quatrano R.S."/>
            <person name="Boore J.L."/>
        </authorList>
    </citation>
    <scope>NUCLEOTIDE SEQUENCE [LARGE SCALE GENOMIC DNA]</scope>
    <source>
        <strain evidence="3 4">cv. Gransden 2004</strain>
    </source>
</reference>
<dbReference type="InParanoid" id="A0A2K1JYQ8"/>
<evidence type="ECO:0000313" key="4">
    <source>
        <dbReference type="Proteomes" id="UP000006727"/>
    </source>
</evidence>
<gene>
    <name evidence="2" type="ORF">PHYPA_013781</name>
</gene>
<organism evidence="2">
    <name type="scientific">Physcomitrium patens</name>
    <name type="common">Spreading-leaved earth moss</name>
    <name type="synonym">Physcomitrella patens</name>
    <dbReference type="NCBI Taxonomy" id="3218"/>
    <lineage>
        <taxon>Eukaryota</taxon>
        <taxon>Viridiplantae</taxon>
        <taxon>Streptophyta</taxon>
        <taxon>Embryophyta</taxon>
        <taxon>Bryophyta</taxon>
        <taxon>Bryophytina</taxon>
        <taxon>Bryopsida</taxon>
        <taxon>Funariidae</taxon>
        <taxon>Funariales</taxon>
        <taxon>Funariaceae</taxon>
        <taxon>Physcomitrium</taxon>
    </lineage>
</organism>
<sequence>MLTVVAAYYPKRTFDFHHAHVYCRYTSLWQWAKSGDERKKRMAALELEGMRLLGLTLSRQSDNNVTAIEKDSPEFQEEEEDILNA</sequence>
<evidence type="ECO:0000256" key="1">
    <source>
        <dbReference type="SAM" id="MobiDB-lite"/>
    </source>
</evidence>
<accession>A0A2K1JYQ8</accession>
<evidence type="ECO:0000313" key="3">
    <source>
        <dbReference type="EnsemblPlants" id="PAC:32900169.CDS.1"/>
    </source>
</evidence>
<name>A0A2K1JYQ8_PHYPA</name>
<dbReference type="PaxDb" id="3218-PP1S141_22V6.1"/>
<keyword evidence="4" id="KW-1185">Reference proteome</keyword>